<dbReference type="Proteomes" id="UP001194746">
    <property type="component" value="Unassembled WGS sequence"/>
</dbReference>
<reference evidence="1" key="2">
    <citation type="submission" date="2020-02" db="EMBL/GenBank/DDBJ databases">
        <authorList>
            <person name="Gilchrist C.L.M."/>
            <person name="Chooi Y.-H."/>
        </authorList>
    </citation>
    <scope>NUCLEOTIDE SEQUENCE</scope>
    <source>
        <strain evidence="1">MST-FP2251</strain>
    </source>
</reference>
<dbReference type="EMBL" id="VCAU01000001">
    <property type="protein sequence ID" value="KAF9895195.1"/>
    <property type="molecule type" value="Genomic_DNA"/>
</dbReference>
<protein>
    <submittedName>
        <fullName evidence="1">Uncharacterized protein</fullName>
    </submittedName>
</protein>
<gene>
    <name evidence="1" type="ORF">FE257_000097</name>
</gene>
<proteinExistence type="predicted"/>
<dbReference type="AlphaFoldDB" id="A0AAD4GZX4"/>
<sequence>MVTPVHARFLRGSQIDPMIDMDKLRRKAVTEIEAIRLCFPDVRSEQIQICMGAWMSTLCAVDDILEEMDPPAAKVVLRQSIEIVLGQKETDHQVYQTPTENQVAFIMAKFRNHCSHYLAVPVAEDYRQGRGLQNDLHTYLQIRTHTIGIAPLFALVRHLYCPENLRQAVFFDLQRAVSLAAGLQNDLIGLEKDLHNHESMNAVAVALRGMGKDASDQAALREATCSVLRIHNQCSKRIFMMLEGWNMMGSSGITNEVLCGQVIAAFAESHMKWCSSSERYQLTID</sequence>
<comment type="caution">
    <text evidence="1">The sequence shown here is derived from an EMBL/GenBank/DDBJ whole genome shotgun (WGS) entry which is preliminary data.</text>
</comment>
<dbReference type="SUPFAM" id="SSF48576">
    <property type="entry name" value="Terpenoid synthases"/>
    <property type="match status" value="1"/>
</dbReference>
<evidence type="ECO:0000313" key="1">
    <source>
        <dbReference type="EMBL" id="KAF9895195.1"/>
    </source>
</evidence>
<dbReference type="InterPro" id="IPR008949">
    <property type="entry name" value="Isoprenoid_synthase_dom_sf"/>
</dbReference>
<accession>A0AAD4GZX4</accession>
<dbReference type="Pfam" id="PF19086">
    <property type="entry name" value="Terpene_syn_C_2"/>
    <property type="match status" value="1"/>
</dbReference>
<keyword evidence="2" id="KW-1185">Reference proteome</keyword>
<organism evidence="1 2">
    <name type="scientific">Aspergillus nanangensis</name>
    <dbReference type="NCBI Taxonomy" id="2582783"/>
    <lineage>
        <taxon>Eukaryota</taxon>
        <taxon>Fungi</taxon>
        <taxon>Dikarya</taxon>
        <taxon>Ascomycota</taxon>
        <taxon>Pezizomycotina</taxon>
        <taxon>Eurotiomycetes</taxon>
        <taxon>Eurotiomycetidae</taxon>
        <taxon>Eurotiales</taxon>
        <taxon>Aspergillaceae</taxon>
        <taxon>Aspergillus</taxon>
        <taxon>Aspergillus subgen. Circumdati</taxon>
    </lineage>
</organism>
<reference evidence="1" key="1">
    <citation type="journal article" date="2019" name="Beilstein J. Org. Chem.">
        <title>Nanangenines: drimane sesquiterpenoids as the dominant metabolite cohort of a novel Australian fungus, Aspergillus nanangensis.</title>
        <authorList>
            <person name="Lacey H.J."/>
            <person name="Gilchrist C.L.M."/>
            <person name="Crombie A."/>
            <person name="Kalaitzis J.A."/>
            <person name="Vuong D."/>
            <person name="Rutledge P.J."/>
            <person name="Turner P."/>
            <person name="Pitt J.I."/>
            <person name="Lacey E."/>
            <person name="Chooi Y.H."/>
            <person name="Piggott A.M."/>
        </authorList>
    </citation>
    <scope>NUCLEOTIDE SEQUENCE</scope>
    <source>
        <strain evidence="1">MST-FP2251</strain>
    </source>
</reference>
<evidence type="ECO:0000313" key="2">
    <source>
        <dbReference type="Proteomes" id="UP001194746"/>
    </source>
</evidence>
<dbReference type="Gene3D" id="1.10.600.10">
    <property type="entry name" value="Farnesyl Diphosphate Synthase"/>
    <property type="match status" value="1"/>
</dbReference>
<name>A0AAD4GZX4_ASPNN</name>